<protein>
    <submittedName>
        <fullName evidence="1">Uncharacterized protein</fullName>
    </submittedName>
</protein>
<organism evidence="1">
    <name type="scientific">Arundo donax</name>
    <name type="common">Giant reed</name>
    <name type="synonym">Donax arundinaceus</name>
    <dbReference type="NCBI Taxonomy" id="35708"/>
    <lineage>
        <taxon>Eukaryota</taxon>
        <taxon>Viridiplantae</taxon>
        <taxon>Streptophyta</taxon>
        <taxon>Embryophyta</taxon>
        <taxon>Tracheophyta</taxon>
        <taxon>Spermatophyta</taxon>
        <taxon>Magnoliopsida</taxon>
        <taxon>Liliopsida</taxon>
        <taxon>Poales</taxon>
        <taxon>Poaceae</taxon>
        <taxon>PACMAD clade</taxon>
        <taxon>Arundinoideae</taxon>
        <taxon>Arundineae</taxon>
        <taxon>Arundo</taxon>
    </lineage>
</organism>
<dbReference type="EMBL" id="GBRH01207752">
    <property type="protein sequence ID" value="JAD90143.1"/>
    <property type="molecule type" value="Transcribed_RNA"/>
</dbReference>
<reference evidence="1" key="2">
    <citation type="journal article" date="2015" name="Data Brief">
        <title>Shoot transcriptome of the giant reed, Arundo donax.</title>
        <authorList>
            <person name="Barrero R.A."/>
            <person name="Guerrero F.D."/>
            <person name="Moolhuijzen P."/>
            <person name="Goolsby J.A."/>
            <person name="Tidwell J."/>
            <person name="Bellgard S.E."/>
            <person name="Bellgard M.I."/>
        </authorList>
    </citation>
    <scope>NUCLEOTIDE SEQUENCE</scope>
    <source>
        <tissue evidence="1">Shoot tissue taken approximately 20 cm above the soil surface</tissue>
    </source>
</reference>
<dbReference type="AlphaFoldDB" id="A0A0A9DTZ1"/>
<sequence length="56" mass="6431">MQRCEIERAKGTGNMISRWFASFKEAPRGLKLHFQCLLIQFSERKAARKKVAMSSG</sequence>
<name>A0A0A9DTZ1_ARUDO</name>
<reference evidence="1" key="1">
    <citation type="submission" date="2014-09" db="EMBL/GenBank/DDBJ databases">
        <authorList>
            <person name="Magalhaes I.L.F."/>
            <person name="Oliveira U."/>
            <person name="Santos F.R."/>
            <person name="Vidigal T.H.D.A."/>
            <person name="Brescovit A.D."/>
            <person name="Santos A.J."/>
        </authorList>
    </citation>
    <scope>NUCLEOTIDE SEQUENCE</scope>
    <source>
        <tissue evidence="1">Shoot tissue taken approximately 20 cm above the soil surface</tissue>
    </source>
</reference>
<accession>A0A0A9DTZ1</accession>
<proteinExistence type="predicted"/>
<evidence type="ECO:0000313" key="1">
    <source>
        <dbReference type="EMBL" id="JAD90143.1"/>
    </source>
</evidence>